<evidence type="ECO:0000259" key="1">
    <source>
        <dbReference type="Pfam" id="PF01979"/>
    </source>
</evidence>
<dbReference type="SUPFAM" id="SSF51556">
    <property type="entry name" value="Metallo-dependent hydrolases"/>
    <property type="match status" value="1"/>
</dbReference>
<name>A0A975DDU8_9GAMM</name>
<evidence type="ECO:0000313" key="3">
    <source>
        <dbReference type="Proteomes" id="UP000682739"/>
    </source>
</evidence>
<feature type="domain" description="Amidohydrolase-related" evidence="1">
    <location>
        <begin position="120"/>
        <end position="279"/>
    </location>
</feature>
<dbReference type="InterPro" id="IPR032466">
    <property type="entry name" value="Metal_Hydrolase"/>
</dbReference>
<dbReference type="SUPFAM" id="SSF51338">
    <property type="entry name" value="Composite domain of metallo-dependent hydrolases"/>
    <property type="match status" value="1"/>
</dbReference>
<protein>
    <submittedName>
        <fullName evidence="2">Amidohydrolase family protein</fullName>
    </submittedName>
</protein>
<evidence type="ECO:0000313" key="2">
    <source>
        <dbReference type="EMBL" id="QTH64869.1"/>
    </source>
</evidence>
<sequence length="539" mass="60744">MTSTQFGFYRFLIVLKRVVSQSLIGFFILVGISSHAIAEPGAKAPERKANEGIQAERIILRGGILVNGEGAPPRGPVDILIEKGRIKNIRSVGYPGVPIKENGRIKAKVGDKEIDVEGHYILPGFIDMHGHIGGSTKGVPAEYVFKLWLGHGITTIREPGSFNGLDWVLEHKERSDKNTIVAPRIVPYVGFGMGNKGPIYTAKQARAWVQKVAKEGAAGIKFFGATPKIMDAALDEAQKQGLGTMMHHAQLNVMSMNVLDSARKGLTTMEHWYGLPEALFEDKVIQHYPAQYNYNNEMHRFAEAGKLWEQATDVNSPHWQQVRDELIDLDFTINPTMTIYEASRDLMRERQAVWHKDYTLPTLWKFFEPSRYAHGSYWFDWTTADEINWKKNYQKWMTFLNDYKNHGGRVTTGSDSGYIYKIFGFGYIRELELLQEAGFHPLEVIQSATLNGAEALGMADEIGSVTIGKRADLVISTHNPLHNFKVLYGTGHYQLDENNTPTRVKGLKYTIKDGIVYDSQKLLEDVREIVKQAKQTPQS</sequence>
<dbReference type="PANTHER" id="PTHR43135:SF3">
    <property type="entry name" value="ALPHA-D-RIBOSE 1-METHYLPHOSPHONATE 5-TRIPHOSPHATE DIPHOSPHATASE"/>
    <property type="match status" value="1"/>
</dbReference>
<dbReference type="AlphaFoldDB" id="A0A975DDU8"/>
<dbReference type="GO" id="GO:0016810">
    <property type="term" value="F:hydrolase activity, acting on carbon-nitrogen (but not peptide) bonds"/>
    <property type="evidence" value="ECO:0007669"/>
    <property type="project" value="InterPro"/>
</dbReference>
<dbReference type="InterPro" id="IPR006680">
    <property type="entry name" value="Amidohydro-rel"/>
</dbReference>
<dbReference type="Gene3D" id="3.40.50.10910">
    <property type="entry name" value="Amidohydrolase"/>
    <property type="match status" value="1"/>
</dbReference>
<accession>A0A975DDU8</accession>
<dbReference type="Proteomes" id="UP000682739">
    <property type="component" value="Chromosome"/>
</dbReference>
<dbReference type="KEGG" id="psym:J1N51_05280"/>
<dbReference type="InterPro" id="IPR011059">
    <property type="entry name" value="Metal-dep_hydrolase_composite"/>
</dbReference>
<dbReference type="Pfam" id="PF01979">
    <property type="entry name" value="Amidohydro_1"/>
    <property type="match status" value="2"/>
</dbReference>
<keyword evidence="3" id="KW-1185">Reference proteome</keyword>
<dbReference type="Gene3D" id="3.30.110.90">
    <property type="entry name" value="Amidohydrolase"/>
    <property type="match status" value="1"/>
</dbReference>
<reference evidence="2" key="1">
    <citation type="submission" date="2021-03" db="EMBL/GenBank/DDBJ databases">
        <title>Description of Psychrosphaera ytuae sp. nov. isolated from deep sea sediment of South China Sea.</title>
        <authorList>
            <person name="Zhang J."/>
            <person name="Xu X.-D."/>
        </authorList>
    </citation>
    <scope>NUCLEOTIDE SEQUENCE</scope>
    <source>
        <strain evidence="2">MTZ26</strain>
    </source>
</reference>
<dbReference type="Gene3D" id="1.20.58.520">
    <property type="entry name" value="Amidohydrolase"/>
    <property type="match status" value="1"/>
</dbReference>
<proteinExistence type="predicted"/>
<dbReference type="InterPro" id="IPR051781">
    <property type="entry name" value="Metallo-dep_Hydrolase"/>
</dbReference>
<dbReference type="RefSeq" id="WP_208832923.1">
    <property type="nucleotide sequence ID" value="NZ_CP072110.1"/>
</dbReference>
<gene>
    <name evidence="2" type="ORF">J1N51_05280</name>
</gene>
<feature type="domain" description="Amidohydrolase-related" evidence="1">
    <location>
        <begin position="402"/>
        <end position="480"/>
    </location>
</feature>
<dbReference type="PANTHER" id="PTHR43135">
    <property type="entry name" value="ALPHA-D-RIBOSE 1-METHYLPHOSPHONATE 5-TRIPHOSPHATE DIPHOSPHATASE"/>
    <property type="match status" value="1"/>
</dbReference>
<dbReference type="Gene3D" id="3.20.20.140">
    <property type="entry name" value="Metal-dependent hydrolases"/>
    <property type="match status" value="1"/>
</dbReference>
<dbReference type="Gene3D" id="2.30.40.10">
    <property type="entry name" value="Urease, subunit C, domain 1"/>
    <property type="match status" value="2"/>
</dbReference>
<organism evidence="2 3">
    <name type="scientific">Psychrosphaera ytuae</name>
    <dbReference type="NCBI Taxonomy" id="2820710"/>
    <lineage>
        <taxon>Bacteria</taxon>
        <taxon>Pseudomonadati</taxon>
        <taxon>Pseudomonadota</taxon>
        <taxon>Gammaproteobacteria</taxon>
        <taxon>Alteromonadales</taxon>
        <taxon>Pseudoalteromonadaceae</taxon>
        <taxon>Psychrosphaera</taxon>
    </lineage>
</organism>
<dbReference type="EMBL" id="CP072110">
    <property type="protein sequence ID" value="QTH64869.1"/>
    <property type="molecule type" value="Genomic_DNA"/>
</dbReference>